<evidence type="ECO:0000256" key="4">
    <source>
        <dbReference type="ARBA" id="ARBA00047686"/>
    </source>
</evidence>
<evidence type="ECO:0000256" key="1">
    <source>
        <dbReference type="ARBA" id="ARBA00006581"/>
    </source>
</evidence>
<comment type="similarity">
    <text evidence="1 5">Belongs to the dUTPase family.</text>
</comment>
<evidence type="ECO:0000313" key="8">
    <source>
        <dbReference type="Proteomes" id="UP001464555"/>
    </source>
</evidence>
<dbReference type="Gene3D" id="2.70.40.10">
    <property type="match status" value="1"/>
</dbReference>
<feature type="binding site" evidence="5">
    <location>
        <begin position="63"/>
        <end position="65"/>
    </location>
    <ligand>
        <name>substrate</name>
    </ligand>
</feature>
<keyword evidence="5" id="KW-0460">Magnesium</keyword>
<dbReference type="PANTHER" id="PTHR11241">
    <property type="entry name" value="DEOXYURIDINE 5'-TRIPHOSPHATE NUCLEOTIDOHYDROLASE"/>
    <property type="match status" value="1"/>
</dbReference>
<evidence type="ECO:0000256" key="3">
    <source>
        <dbReference type="ARBA" id="ARBA00023080"/>
    </source>
</evidence>
<dbReference type="PANTHER" id="PTHR11241:SF0">
    <property type="entry name" value="DEOXYURIDINE 5'-TRIPHOSPHATE NUCLEOTIDOHYDROLASE"/>
    <property type="match status" value="1"/>
</dbReference>
<dbReference type="Proteomes" id="UP001464555">
    <property type="component" value="Unassembled WGS sequence"/>
</dbReference>
<name>A0ABU9I0N6_9FLAO</name>
<feature type="domain" description="dUTPase-like" evidence="6">
    <location>
        <begin position="12"/>
        <end position="142"/>
    </location>
</feature>
<evidence type="ECO:0000256" key="5">
    <source>
        <dbReference type="HAMAP-Rule" id="MF_00116"/>
    </source>
</evidence>
<comment type="caution">
    <text evidence="5">Lacks conserved residue(s) required for the propagation of feature annotation.</text>
</comment>
<keyword evidence="2 5" id="KW-0378">Hydrolase</keyword>
<dbReference type="SUPFAM" id="SSF51283">
    <property type="entry name" value="dUTPase-like"/>
    <property type="match status" value="1"/>
</dbReference>
<dbReference type="CDD" id="cd07557">
    <property type="entry name" value="trimeric_dUTPase"/>
    <property type="match status" value="1"/>
</dbReference>
<evidence type="ECO:0000313" key="7">
    <source>
        <dbReference type="EMBL" id="MEL1245990.1"/>
    </source>
</evidence>
<sequence length="144" mass="15488">MTVKIINKSSHALPNYESIASAGMDLRANLDEPIVLLPLGRTIVKTGLFIELPIGYEAQVRPRSGLAAKKGITVLNSPGTVDADYRGEIGVILVNLSSEAFTIENGERIAQLVIAKHERAEWEEVETLTETVRGEGGFGSTGVK</sequence>
<dbReference type="InterPro" id="IPR029054">
    <property type="entry name" value="dUTPase-like"/>
</dbReference>
<organism evidence="7 8">
    <name type="scientific">Flavobacterium arundinis</name>
    <dbReference type="NCBI Taxonomy" id="3139143"/>
    <lineage>
        <taxon>Bacteria</taxon>
        <taxon>Pseudomonadati</taxon>
        <taxon>Bacteroidota</taxon>
        <taxon>Flavobacteriia</taxon>
        <taxon>Flavobacteriales</taxon>
        <taxon>Flavobacteriaceae</taxon>
        <taxon>Flavobacterium</taxon>
    </lineage>
</organism>
<accession>A0ABU9I0N6</accession>
<dbReference type="InterPro" id="IPR036157">
    <property type="entry name" value="dUTPase-like_sf"/>
</dbReference>
<dbReference type="EC" id="3.6.1.23" evidence="5"/>
<dbReference type="InterPro" id="IPR008181">
    <property type="entry name" value="dUTPase"/>
</dbReference>
<dbReference type="HAMAP" id="MF_00116">
    <property type="entry name" value="dUTPase_bact"/>
    <property type="match status" value="1"/>
</dbReference>
<dbReference type="Pfam" id="PF00692">
    <property type="entry name" value="dUTPase"/>
    <property type="match status" value="1"/>
</dbReference>
<dbReference type="NCBIfam" id="NF001862">
    <property type="entry name" value="PRK00601.1"/>
    <property type="match status" value="1"/>
</dbReference>
<dbReference type="GO" id="GO:0004170">
    <property type="term" value="F:dUTP diphosphatase activity"/>
    <property type="evidence" value="ECO:0007669"/>
    <property type="project" value="UniProtKB-EC"/>
</dbReference>
<comment type="catalytic activity">
    <reaction evidence="4 5">
        <text>dUTP + H2O = dUMP + diphosphate + H(+)</text>
        <dbReference type="Rhea" id="RHEA:10248"/>
        <dbReference type="ChEBI" id="CHEBI:15377"/>
        <dbReference type="ChEBI" id="CHEBI:15378"/>
        <dbReference type="ChEBI" id="CHEBI:33019"/>
        <dbReference type="ChEBI" id="CHEBI:61555"/>
        <dbReference type="ChEBI" id="CHEBI:246422"/>
        <dbReference type="EC" id="3.6.1.23"/>
    </reaction>
</comment>
<dbReference type="NCBIfam" id="TIGR00576">
    <property type="entry name" value="dut"/>
    <property type="match status" value="1"/>
</dbReference>
<comment type="caution">
    <text evidence="7">The sequence shown here is derived from an EMBL/GenBank/DDBJ whole genome shotgun (WGS) entry which is preliminary data.</text>
</comment>
<feature type="binding site" evidence="5">
    <location>
        <position position="76"/>
    </location>
    <ligand>
        <name>substrate</name>
    </ligand>
</feature>
<protein>
    <recommendedName>
        <fullName evidence="5">Deoxyuridine 5'-triphosphate nucleotidohydrolase</fullName>
        <shortName evidence="5">dUTPase</shortName>
        <ecNumber evidence="5">3.6.1.23</ecNumber>
    </recommendedName>
    <alternativeName>
        <fullName evidence="5">dUTP pyrophosphatase</fullName>
    </alternativeName>
</protein>
<proteinExistence type="inferred from homology"/>
<comment type="pathway">
    <text evidence="5">Pyrimidine metabolism; dUMP biosynthesis; dUMP from dCTP (dUTP route): step 2/2.</text>
</comment>
<keyword evidence="3 5" id="KW-0546">Nucleotide metabolism</keyword>
<evidence type="ECO:0000256" key="2">
    <source>
        <dbReference type="ARBA" id="ARBA00022801"/>
    </source>
</evidence>
<comment type="function">
    <text evidence="5">This enzyme is involved in nucleotide metabolism: it produces dUMP, the immediate precursor of thymidine nucleotides and it decreases the intracellular concentration of dUTP so that uracil cannot be incorporated into DNA.</text>
</comment>
<dbReference type="EMBL" id="JBBYHR010000011">
    <property type="protein sequence ID" value="MEL1245990.1"/>
    <property type="molecule type" value="Genomic_DNA"/>
</dbReference>
<keyword evidence="8" id="KW-1185">Reference proteome</keyword>
<gene>
    <name evidence="5 7" type="primary">dut</name>
    <name evidence="7" type="ORF">AAEO56_17080</name>
</gene>
<dbReference type="RefSeq" id="WP_341698286.1">
    <property type="nucleotide sequence ID" value="NZ_JBBYHR010000011.1"/>
</dbReference>
<comment type="cofactor">
    <cofactor evidence="5">
        <name>Mg(2+)</name>
        <dbReference type="ChEBI" id="CHEBI:18420"/>
    </cofactor>
</comment>
<feature type="binding site" evidence="5">
    <location>
        <begin position="80"/>
        <end position="82"/>
    </location>
    <ligand>
        <name>substrate</name>
    </ligand>
</feature>
<dbReference type="InterPro" id="IPR033704">
    <property type="entry name" value="dUTPase_trimeric"/>
</dbReference>
<keyword evidence="5" id="KW-0479">Metal-binding</keyword>
<reference evidence="7 8" key="1">
    <citation type="submission" date="2024-04" db="EMBL/GenBank/DDBJ databases">
        <title>Flavobacterium sp. DGU11 16S ribosomal RNA gene Genome sequencing and assembly.</title>
        <authorList>
            <person name="Park S."/>
        </authorList>
    </citation>
    <scope>NUCLEOTIDE SEQUENCE [LARGE SCALE GENOMIC DNA]</scope>
    <source>
        <strain evidence="7 8">DGU11</strain>
    </source>
</reference>
<evidence type="ECO:0000259" key="6">
    <source>
        <dbReference type="Pfam" id="PF00692"/>
    </source>
</evidence>